<dbReference type="InterPro" id="IPR000182">
    <property type="entry name" value="GNAT_dom"/>
</dbReference>
<proteinExistence type="predicted"/>
<dbReference type="PANTHER" id="PTHR42791:SF2">
    <property type="entry name" value="N-ACETYLTRANSFERASE DOMAIN-CONTAINING PROTEIN"/>
    <property type="match status" value="1"/>
</dbReference>
<name>A0A194VYM4_CYTMA</name>
<organism evidence="2 3">
    <name type="scientific">Cytospora mali</name>
    <name type="common">Apple Valsa canker fungus</name>
    <name type="synonym">Valsa mali</name>
    <dbReference type="NCBI Taxonomy" id="578113"/>
    <lineage>
        <taxon>Eukaryota</taxon>
        <taxon>Fungi</taxon>
        <taxon>Dikarya</taxon>
        <taxon>Ascomycota</taxon>
        <taxon>Pezizomycotina</taxon>
        <taxon>Sordariomycetes</taxon>
        <taxon>Sordariomycetidae</taxon>
        <taxon>Diaporthales</taxon>
        <taxon>Cytosporaceae</taxon>
        <taxon>Cytospora</taxon>
    </lineage>
</organism>
<evidence type="ECO:0000259" key="1">
    <source>
        <dbReference type="PROSITE" id="PS51186"/>
    </source>
</evidence>
<dbReference type="PANTHER" id="PTHR42791">
    <property type="entry name" value="GNAT FAMILY ACETYLTRANSFERASE"/>
    <property type="match status" value="1"/>
</dbReference>
<dbReference type="Gene3D" id="3.40.630.30">
    <property type="match status" value="1"/>
</dbReference>
<evidence type="ECO:0000313" key="3">
    <source>
        <dbReference type="Proteomes" id="UP000078559"/>
    </source>
</evidence>
<dbReference type="SUPFAM" id="SSF55729">
    <property type="entry name" value="Acyl-CoA N-acyltransferases (Nat)"/>
    <property type="match status" value="1"/>
</dbReference>
<keyword evidence="3" id="KW-1185">Reference proteome</keyword>
<accession>A0A194VYM4</accession>
<feature type="domain" description="N-acetyltransferase" evidence="1">
    <location>
        <begin position="61"/>
        <end position="211"/>
    </location>
</feature>
<dbReference type="AlphaFoldDB" id="A0A194VYM4"/>
<dbReference type="OrthoDB" id="196847at2759"/>
<dbReference type="InterPro" id="IPR016181">
    <property type="entry name" value="Acyl_CoA_acyltransferase"/>
</dbReference>
<evidence type="ECO:0000313" key="2">
    <source>
        <dbReference type="EMBL" id="KUI69319.1"/>
    </source>
</evidence>
<protein>
    <submittedName>
        <fullName evidence="2">Mycothiol acetyltransferase</fullName>
    </submittedName>
</protein>
<gene>
    <name evidence="2" type="ORF">VM1G_04998</name>
</gene>
<dbReference type="EMBL" id="CM003102">
    <property type="protein sequence ID" value="KUI69319.1"/>
    <property type="molecule type" value="Genomic_DNA"/>
</dbReference>
<dbReference type="Proteomes" id="UP000078559">
    <property type="component" value="Chromosome 5"/>
</dbReference>
<dbReference type="Pfam" id="PF13673">
    <property type="entry name" value="Acetyltransf_10"/>
    <property type="match status" value="1"/>
</dbReference>
<dbReference type="InterPro" id="IPR052523">
    <property type="entry name" value="Trichothecene_AcTrans"/>
</dbReference>
<dbReference type="GO" id="GO:0016747">
    <property type="term" value="F:acyltransferase activity, transferring groups other than amino-acyl groups"/>
    <property type="evidence" value="ECO:0007669"/>
    <property type="project" value="InterPro"/>
</dbReference>
<dbReference type="PROSITE" id="PS51186">
    <property type="entry name" value="GNAT"/>
    <property type="match status" value="1"/>
</dbReference>
<sequence>MASLEMLVPSEADVGRIAEIHLAAMNSNILLHAQFPTSQALQNLEPFLASLTISQLKDPKVGVLVARHPQLHDIISFIKWDLPVLEGHFEEGIQDFKWSDGCCQKYLDEYAFLAEQAKQRAIGDLLCYRVTFVCTDPRWQGHGAGSVLTRKVMGEARAIGMPVYLESTLEAVKMYETLGFEQLDEFEMVIPKRDGSGTQRYKEVCMLWRPGMQ</sequence>
<reference evidence="2" key="1">
    <citation type="submission" date="2014-12" db="EMBL/GenBank/DDBJ databases">
        <title>Genome Sequence of Valsa Canker Pathogens Uncovers a Specific Adaption of Colonization on Woody Bark.</title>
        <authorList>
            <person name="Yin Z."/>
            <person name="Liu H."/>
            <person name="Gao X."/>
            <person name="Li Z."/>
            <person name="Song N."/>
            <person name="Ke X."/>
            <person name="Dai Q."/>
            <person name="Wu Y."/>
            <person name="Sun Y."/>
            <person name="Xu J.-R."/>
            <person name="Kang Z.K."/>
            <person name="Wang L."/>
            <person name="Huang L."/>
        </authorList>
    </citation>
    <scope>NUCLEOTIDE SEQUENCE [LARGE SCALE GENOMIC DNA]</scope>
    <source>
        <strain evidence="2">03-8</strain>
    </source>
</reference>
<dbReference type="SMR" id="A0A194VYM4"/>